<comment type="caution">
    <text evidence="2">The sequence shown here is derived from an EMBL/GenBank/DDBJ whole genome shotgun (WGS) entry which is preliminary data.</text>
</comment>
<dbReference type="RefSeq" id="WP_106688964.1">
    <property type="nucleotide sequence ID" value="NZ_CP061703.1"/>
</dbReference>
<keyword evidence="1" id="KW-0812">Transmembrane</keyword>
<dbReference type="Proteomes" id="UP001149142">
    <property type="component" value="Unassembled WGS sequence"/>
</dbReference>
<keyword evidence="1" id="KW-0472">Membrane</keyword>
<sequence length="238" mass="28529">MKLIEYKTITMVLFVLIVLTILGHIFQLKYMSDISWILILPILIYFYSKKNKHKNVFFTVFLIGFAISEFFKMWFFTSELFNHYISYIFIMTAYCSLITFFLKGMDAKRLIKKFKFHIFILITFNLYILYTLNQMILQDDSLEVFTFPFFLEVFYNLLILLILSKSLLYYLYTETKQALLLFLACVCIVFSEMIQVAYFFITEEIFLKIGYIVLMAIGFGFIYFYTLLEIKSKSLIKQ</sequence>
<protein>
    <submittedName>
        <fullName evidence="2">Uncharacterized protein</fullName>
    </submittedName>
</protein>
<feature type="transmembrane region" description="Helical" evidence="1">
    <location>
        <begin position="207"/>
        <end position="228"/>
    </location>
</feature>
<gene>
    <name evidence="2" type="ORF">OOZ35_05185</name>
</gene>
<proteinExistence type="predicted"/>
<feature type="transmembrane region" description="Helical" evidence="1">
    <location>
        <begin position="81"/>
        <end position="102"/>
    </location>
</feature>
<feature type="transmembrane region" description="Helical" evidence="1">
    <location>
        <begin position="55"/>
        <end position="75"/>
    </location>
</feature>
<evidence type="ECO:0000313" key="3">
    <source>
        <dbReference type="Proteomes" id="UP001149142"/>
    </source>
</evidence>
<evidence type="ECO:0000256" key="1">
    <source>
        <dbReference type="SAM" id="Phobius"/>
    </source>
</evidence>
<feature type="transmembrane region" description="Helical" evidence="1">
    <location>
        <begin position="153"/>
        <end position="172"/>
    </location>
</feature>
<accession>A0ABT4RYQ1</accession>
<reference evidence="2" key="1">
    <citation type="submission" date="2022-11" db="EMBL/GenBank/DDBJ databases">
        <title>Refractory cell wall polysaccharides provide important carbon source for microbial heterotrophs in the hadal ocean.</title>
        <authorList>
            <person name="Zhu X."/>
        </authorList>
    </citation>
    <scope>NUCLEOTIDE SEQUENCE</scope>
    <source>
        <strain evidence="2">MTRN7</strain>
    </source>
</reference>
<feature type="transmembrane region" description="Helical" evidence="1">
    <location>
        <begin position="114"/>
        <end position="133"/>
    </location>
</feature>
<organism evidence="2 3">
    <name type="scientific">Mesoflavibacter profundi</name>
    <dbReference type="NCBI Taxonomy" id="2708110"/>
    <lineage>
        <taxon>Bacteria</taxon>
        <taxon>Pseudomonadati</taxon>
        <taxon>Bacteroidota</taxon>
        <taxon>Flavobacteriia</taxon>
        <taxon>Flavobacteriales</taxon>
        <taxon>Flavobacteriaceae</taxon>
        <taxon>Mesoflavibacter</taxon>
    </lineage>
</organism>
<keyword evidence="3" id="KW-1185">Reference proteome</keyword>
<feature type="transmembrane region" description="Helical" evidence="1">
    <location>
        <begin position="179"/>
        <end position="201"/>
    </location>
</feature>
<feature type="transmembrane region" description="Helical" evidence="1">
    <location>
        <begin position="9"/>
        <end position="26"/>
    </location>
</feature>
<evidence type="ECO:0000313" key="2">
    <source>
        <dbReference type="EMBL" id="MDA0176885.1"/>
    </source>
</evidence>
<name>A0ABT4RYQ1_9FLAO</name>
<keyword evidence="1" id="KW-1133">Transmembrane helix</keyword>
<feature type="transmembrane region" description="Helical" evidence="1">
    <location>
        <begin position="32"/>
        <end position="48"/>
    </location>
</feature>
<dbReference type="EMBL" id="JAPFGC010000002">
    <property type="protein sequence ID" value="MDA0176885.1"/>
    <property type="molecule type" value="Genomic_DNA"/>
</dbReference>